<protein>
    <submittedName>
        <fullName evidence="2">CHAT domain-containing protein</fullName>
    </submittedName>
</protein>
<dbReference type="InterPro" id="IPR024983">
    <property type="entry name" value="CHAT_dom"/>
</dbReference>
<dbReference type="EMBL" id="LT629710">
    <property type="protein sequence ID" value="SDP32377.1"/>
    <property type="molecule type" value="Genomic_DNA"/>
</dbReference>
<dbReference type="Pfam" id="PF12770">
    <property type="entry name" value="CHAT"/>
    <property type="match status" value="1"/>
</dbReference>
<dbReference type="Proteomes" id="UP000198741">
    <property type="component" value="Chromosome I"/>
</dbReference>
<dbReference type="OrthoDB" id="9761935at2"/>
<dbReference type="SUPFAM" id="SSF48452">
    <property type="entry name" value="TPR-like"/>
    <property type="match status" value="1"/>
</dbReference>
<gene>
    <name evidence="2" type="ORF">SAMN04515671_3728</name>
</gene>
<dbReference type="AlphaFoldDB" id="A0A1H0RSE1"/>
<dbReference type="STRING" id="1090615.SAMN04515671_3728"/>
<dbReference type="RefSeq" id="WP_090478771.1">
    <property type="nucleotide sequence ID" value="NZ_LT629710.1"/>
</dbReference>
<evidence type="ECO:0000313" key="2">
    <source>
        <dbReference type="EMBL" id="SDP32377.1"/>
    </source>
</evidence>
<dbReference type="InterPro" id="IPR011990">
    <property type="entry name" value="TPR-like_helical_dom_sf"/>
</dbReference>
<name>A0A1H0RSE1_9ACTN</name>
<evidence type="ECO:0000259" key="1">
    <source>
        <dbReference type="Pfam" id="PF12770"/>
    </source>
</evidence>
<feature type="domain" description="CHAT" evidence="1">
    <location>
        <begin position="622"/>
        <end position="842"/>
    </location>
</feature>
<evidence type="ECO:0000313" key="3">
    <source>
        <dbReference type="Proteomes" id="UP000198741"/>
    </source>
</evidence>
<reference evidence="2 3" key="1">
    <citation type="submission" date="2016-10" db="EMBL/GenBank/DDBJ databases">
        <authorList>
            <person name="de Groot N.N."/>
        </authorList>
    </citation>
    <scope>NUCLEOTIDE SEQUENCE [LARGE SCALE GENOMIC DNA]</scope>
    <source>
        <strain evidence="3">P4-7,KCTC 19426,CECT 7604</strain>
    </source>
</reference>
<organism evidence="2 3">
    <name type="scientific">Nakamurella panacisegetis</name>
    <dbReference type="NCBI Taxonomy" id="1090615"/>
    <lineage>
        <taxon>Bacteria</taxon>
        <taxon>Bacillati</taxon>
        <taxon>Actinomycetota</taxon>
        <taxon>Actinomycetes</taxon>
        <taxon>Nakamurellales</taxon>
        <taxon>Nakamurellaceae</taxon>
        <taxon>Nakamurella</taxon>
    </lineage>
</organism>
<dbReference type="Gene3D" id="1.25.40.10">
    <property type="entry name" value="Tetratricopeptide repeat domain"/>
    <property type="match status" value="1"/>
</dbReference>
<sequence length="860" mass="90430">MNPVVPRGSLHRHEQSAFSLWSQSRAASDDGQWSLGLRLAQRALRRLDEHEAPDPVLRSRILIALAYNNSELGHTDRARELLDAAATADAVLPAVRVARGLIMVRTGRPDAALADLDAAVAQLRVSSTPEALEDLAGALINRGLLHIVAGRLAQAAADTAAAGAIARELHRGDITFMADHNLGFVRYLAGDLPAALSAMEAAAAAWPRAAQDGVSPLDRARVLAAAGLIEAAGEHVDQALGFFRANRATADLVDAYSVRAELDLLAGDPDAASIAARRAEQTARRRGNTSAALAARTLRLQAVRAKRRLERREQPNRAGSLRRARADAADAARLVADLDAVGLVEEAKTARLLAAEALLDAGEVAQAAALAQEVRRRSGSRLATRLHGRLLDGQVELAMGDRRAGLAHIRRGLDDLSHFQATFGSQDLQAAAAVHGRELARLGLRTAVETGSPAAIFQWLERARGVSSRLRAVRPPADPEFARELGEFRAGYQQARQAVLTGRRDAALEARVRQQRRQVQTLAWSASGGGDVRRPLTLAAVRRRLAADPTDPTVIAYIRGDGVLHALVITARRATFRQLGRFDEIAQQTLRVGADLDLLAMPRIPQPVRDVAGRSLTGGLGRLSGALIGPIEQLIGAGPVLITGLGVLTTVPWGLLPSLAGRPVSVTASVTGAMAGRSLGERRVLTVAGPEVSNAAAEAEQIAALYPDASSLVDDNATGARMLAAIPDGGVLHIAAHGHHEVESPLFSWVQLADGPLYGYDIAPNPSLPDHVVLSSCDVGRSDDDRPGGEPLGLAAALLRSGVSTVIAGVSRIADDVAAPTMLAYHRRLIAGDGPARALATAIADVDGGSVALTCFGVGA</sequence>
<keyword evidence="3" id="KW-1185">Reference proteome</keyword>
<accession>A0A1H0RSE1</accession>
<proteinExistence type="predicted"/>